<dbReference type="CDD" id="cd00201">
    <property type="entry name" value="WW"/>
    <property type="match status" value="1"/>
</dbReference>
<dbReference type="InterPro" id="IPR000297">
    <property type="entry name" value="PPIase_PpiC"/>
</dbReference>
<dbReference type="InterPro" id="IPR001202">
    <property type="entry name" value="WW_dom"/>
</dbReference>
<dbReference type="GO" id="GO:0060255">
    <property type="term" value="P:regulation of macromolecule metabolic process"/>
    <property type="evidence" value="ECO:0007669"/>
    <property type="project" value="UniProtKB-ARBA"/>
</dbReference>
<feature type="region of interest" description="Disordered" evidence="6">
    <location>
        <begin position="30"/>
        <end position="74"/>
    </location>
</feature>
<dbReference type="SUPFAM" id="SSF51045">
    <property type="entry name" value="WW domain"/>
    <property type="match status" value="1"/>
</dbReference>
<evidence type="ECO:0000313" key="9">
    <source>
        <dbReference type="EMBL" id="KAJ1963449.1"/>
    </source>
</evidence>
<dbReference type="EC" id="5.2.1.8" evidence="5"/>
<dbReference type="Pfam" id="PF00397">
    <property type="entry name" value="WW"/>
    <property type="match status" value="1"/>
</dbReference>
<reference evidence="9" key="1">
    <citation type="submission" date="2022-07" db="EMBL/GenBank/DDBJ databases">
        <title>Phylogenomic reconstructions and comparative analyses of Kickxellomycotina fungi.</title>
        <authorList>
            <person name="Reynolds N.K."/>
            <person name="Stajich J.E."/>
            <person name="Barry K."/>
            <person name="Grigoriev I.V."/>
            <person name="Crous P."/>
            <person name="Smith M.E."/>
        </authorList>
    </citation>
    <scope>NUCLEOTIDE SEQUENCE</scope>
    <source>
        <strain evidence="9">RSA 1196</strain>
    </source>
</reference>
<keyword evidence="3 4" id="KW-0413">Isomerase</keyword>
<feature type="domain" description="WW" evidence="7">
    <location>
        <begin position="5"/>
        <end position="39"/>
    </location>
</feature>
<dbReference type="PROSITE" id="PS01096">
    <property type="entry name" value="PPIC_PPIASE_1"/>
    <property type="match status" value="1"/>
</dbReference>
<protein>
    <recommendedName>
        <fullName evidence="5">Peptidyl-prolyl cis-trans isomerase</fullName>
        <ecNumber evidence="5">5.2.1.8</ecNumber>
    </recommendedName>
</protein>
<dbReference type="Gene3D" id="3.10.50.40">
    <property type="match status" value="1"/>
</dbReference>
<evidence type="ECO:0000256" key="1">
    <source>
        <dbReference type="ARBA" id="ARBA00000971"/>
    </source>
</evidence>
<keyword evidence="2 4" id="KW-0697">Rotamase</keyword>
<gene>
    <name evidence="9" type="primary">PIN1</name>
    <name evidence="9" type="ORF">IWQ62_003211</name>
</gene>
<dbReference type="GO" id="GO:0005634">
    <property type="term" value="C:nucleus"/>
    <property type="evidence" value="ECO:0007669"/>
    <property type="project" value="TreeGrafter"/>
</dbReference>
<evidence type="ECO:0000256" key="6">
    <source>
        <dbReference type="SAM" id="MobiDB-lite"/>
    </source>
</evidence>
<evidence type="ECO:0000256" key="4">
    <source>
        <dbReference type="PROSITE-ProRule" id="PRU00278"/>
    </source>
</evidence>
<comment type="catalytic activity">
    <reaction evidence="1 5">
        <text>[protein]-peptidylproline (omega=180) = [protein]-peptidylproline (omega=0)</text>
        <dbReference type="Rhea" id="RHEA:16237"/>
        <dbReference type="Rhea" id="RHEA-COMP:10747"/>
        <dbReference type="Rhea" id="RHEA-COMP:10748"/>
        <dbReference type="ChEBI" id="CHEBI:83833"/>
        <dbReference type="ChEBI" id="CHEBI:83834"/>
        <dbReference type="EC" id="5.2.1.8"/>
    </reaction>
</comment>
<dbReference type="PANTHER" id="PTHR10657:SF4">
    <property type="entry name" value="PEPTIDYL-PROLYL CIS-TRANS ISOMERASE-RELATED"/>
    <property type="match status" value="1"/>
</dbReference>
<dbReference type="PANTHER" id="PTHR10657">
    <property type="entry name" value="PEPTIDYL-PROLYL CIS-TRANS ISOMERASE"/>
    <property type="match status" value="1"/>
</dbReference>
<dbReference type="EMBL" id="JANBPY010000823">
    <property type="protein sequence ID" value="KAJ1963449.1"/>
    <property type="molecule type" value="Genomic_DNA"/>
</dbReference>
<dbReference type="Gene3D" id="2.20.70.10">
    <property type="match status" value="1"/>
</dbReference>
<dbReference type="InterPro" id="IPR036020">
    <property type="entry name" value="WW_dom_sf"/>
</dbReference>
<dbReference type="AlphaFoldDB" id="A0A9W8AUK8"/>
<evidence type="ECO:0000256" key="3">
    <source>
        <dbReference type="ARBA" id="ARBA00023235"/>
    </source>
</evidence>
<name>A0A9W8AUK8_9FUNG</name>
<dbReference type="Pfam" id="PF00639">
    <property type="entry name" value="Rotamase"/>
    <property type="match status" value="1"/>
</dbReference>
<organism evidence="9 10">
    <name type="scientific">Dispira parvispora</name>
    <dbReference type="NCBI Taxonomy" id="1520584"/>
    <lineage>
        <taxon>Eukaryota</taxon>
        <taxon>Fungi</taxon>
        <taxon>Fungi incertae sedis</taxon>
        <taxon>Zoopagomycota</taxon>
        <taxon>Kickxellomycotina</taxon>
        <taxon>Dimargaritomycetes</taxon>
        <taxon>Dimargaritales</taxon>
        <taxon>Dimargaritaceae</taxon>
        <taxon>Dispira</taxon>
    </lineage>
</organism>
<dbReference type="FunFam" id="3.10.50.40:FF:000010">
    <property type="entry name" value="Peptidyl-prolyl cis-trans isomerase Pin1"/>
    <property type="match status" value="1"/>
</dbReference>
<proteinExistence type="predicted"/>
<dbReference type="GO" id="GO:0005829">
    <property type="term" value="C:cytosol"/>
    <property type="evidence" value="ECO:0007669"/>
    <property type="project" value="TreeGrafter"/>
</dbReference>
<dbReference type="PROSITE" id="PS50020">
    <property type="entry name" value="WW_DOMAIN_2"/>
    <property type="match status" value="1"/>
</dbReference>
<keyword evidence="10" id="KW-1185">Reference proteome</keyword>
<dbReference type="SMART" id="SM00456">
    <property type="entry name" value="WW"/>
    <property type="match status" value="1"/>
</dbReference>
<dbReference type="OrthoDB" id="2530521at2759"/>
<dbReference type="PROSITE" id="PS50198">
    <property type="entry name" value="PPIC_PPIASE_2"/>
    <property type="match status" value="1"/>
</dbReference>
<dbReference type="GO" id="GO:0080090">
    <property type="term" value="P:regulation of primary metabolic process"/>
    <property type="evidence" value="ECO:0007669"/>
    <property type="project" value="UniProtKB-ARBA"/>
</dbReference>
<accession>A0A9W8AUK8</accession>
<dbReference type="SUPFAM" id="SSF54534">
    <property type="entry name" value="FKBP-like"/>
    <property type="match status" value="1"/>
</dbReference>
<dbReference type="GO" id="GO:0003755">
    <property type="term" value="F:peptidyl-prolyl cis-trans isomerase activity"/>
    <property type="evidence" value="ECO:0007669"/>
    <property type="project" value="UniProtKB-UniRule"/>
</dbReference>
<evidence type="ECO:0000256" key="2">
    <source>
        <dbReference type="ARBA" id="ARBA00023110"/>
    </source>
</evidence>
<evidence type="ECO:0000259" key="7">
    <source>
        <dbReference type="PROSITE" id="PS50020"/>
    </source>
</evidence>
<dbReference type="InterPro" id="IPR046357">
    <property type="entry name" value="PPIase_dom_sf"/>
</dbReference>
<dbReference type="Proteomes" id="UP001150925">
    <property type="component" value="Unassembled WGS sequence"/>
</dbReference>
<evidence type="ECO:0000259" key="8">
    <source>
        <dbReference type="PROSITE" id="PS50198"/>
    </source>
</evidence>
<feature type="compositionally biased region" description="Basic and acidic residues" evidence="6">
    <location>
        <begin position="65"/>
        <end position="74"/>
    </location>
</feature>
<evidence type="ECO:0000313" key="10">
    <source>
        <dbReference type="Proteomes" id="UP001150925"/>
    </source>
</evidence>
<sequence>MSSSSGLPPNWEVRVSRSRGINYYYNRVTRESRWEPPESQQESSAPPPSGQVRASHILVKHRDSRRPSSWKEENITRSKEEALDLIQEYRRLIETKAESFEDLAKIHSDCSSAKRGGDLGFFGRGAMQKPFEDATFDLEVNQMSEPVWTDSGVHIILRTA</sequence>
<dbReference type="InterPro" id="IPR051370">
    <property type="entry name" value="PPIase_Pin1"/>
</dbReference>
<evidence type="ECO:0000256" key="5">
    <source>
        <dbReference type="RuleBase" id="RU363014"/>
    </source>
</evidence>
<feature type="domain" description="PpiC" evidence="8">
    <location>
        <begin position="49"/>
        <end position="160"/>
    </location>
</feature>
<dbReference type="InterPro" id="IPR023058">
    <property type="entry name" value="PPIase_PpiC_CS"/>
</dbReference>
<comment type="caution">
    <text evidence="9">The sequence shown here is derived from an EMBL/GenBank/DDBJ whole genome shotgun (WGS) entry which is preliminary data.</text>
</comment>
<dbReference type="PROSITE" id="PS01159">
    <property type="entry name" value="WW_DOMAIN_1"/>
    <property type="match status" value="1"/>
</dbReference>